<dbReference type="PANTHER" id="PTHR19278">
    <property type="entry name" value="OROTATE PHOSPHORIBOSYLTRANSFERASE"/>
    <property type="match status" value="1"/>
</dbReference>
<accession>A0A2K8U8J1</accession>
<evidence type="ECO:0000313" key="4">
    <source>
        <dbReference type="Proteomes" id="UP000232638"/>
    </source>
</evidence>
<comment type="pathway">
    <text evidence="1">Pyrimidine metabolism; UMP biosynthesis via de novo pathway.</text>
</comment>
<dbReference type="OrthoDB" id="5173551at2"/>
<dbReference type="EMBL" id="CP020370">
    <property type="protein sequence ID" value="AUB81912.1"/>
    <property type="molecule type" value="Genomic_DNA"/>
</dbReference>
<evidence type="ECO:0000313" key="3">
    <source>
        <dbReference type="EMBL" id="AUB81912.1"/>
    </source>
</evidence>
<dbReference type="InterPro" id="IPR000836">
    <property type="entry name" value="PRTase_dom"/>
</dbReference>
<keyword evidence="2" id="KW-0665">Pyrimidine biosynthesis</keyword>
<dbReference type="InterPro" id="IPR029057">
    <property type="entry name" value="PRTase-like"/>
</dbReference>
<dbReference type="CDD" id="cd06223">
    <property type="entry name" value="PRTases_typeI"/>
    <property type="match status" value="1"/>
</dbReference>
<dbReference type="Proteomes" id="UP000232638">
    <property type="component" value="Chromosome"/>
</dbReference>
<name>A0A2K8U8J1_9GAMM</name>
<dbReference type="GO" id="GO:0006222">
    <property type="term" value="P:UMP biosynthetic process"/>
    <property type="evidence" value="ECO:0007669"/>
    <property type="project" value="TreeGrafter"/>
</dbReference>
<sequence length="206" mass="22230">MPQHPSGAFLVEFARACYVEGDFRSPGGRANAWLLDCRRRLGDGPTLRAVAAELARLIQAQGSDQVAGTGFGAYLLVGGILALHTQVARGVLIRPQAKRYGTATMIEGSLDIRTPVCLVDDILNSGASALDAVNKLRAYGCTDIRHLSVFCFDWGSGRRRLNEVGVSCECLAVVGKAGPDRARMSPARAGCLWLARSWRRGLGRFR</sequence>
<proteinExistence type="predicted"/>
<dbReference type="RefSeq" id="WP_100919664.1">
    <property type="nucleotide sequence ID" value="NZ_CP020370.1"/>
</dbReference>
<dbReference type="Gene3D" id="3.40.50.2020">
    <property type="match status" value="1"/>
</dbReference>
<organism evidence="3 4">
    <name type="scientific">Candidatus Thiodictyon syntrophicum</name>
    <dbReference type="NCBI Taxonomy" id="1166950"/>
    <lineage>
        <taxon>Bacteria</taxon>
        <taxon>Pseudomonadati</taxon>
        <taxon>Pseudomonadota</taxon>
        <taxon>Gammaproteobacteria</taxon>
        <taxon>Chromatiales</taxon>
        <taxon>Chromatiaceae</taxon>
        <taxon>Thiodictyon</taxon>
    </lineage>
</organism>
<dbReference type="PANTHER" id="PTHR19278:SF9">
    <property type="entry name" value="URIDINE 5'-MONOPHOSPHATE SYNTHASE"/>
    <property type="match status" value="1"/>
</dbReference>
<evidence type="ECO:0008006" key="5">
    <source>
        <dbReference type="Google" id="ProtNLM"/>
    </source>
</evidence>
<dbReference type="SUPFAM" id="SSF53271">
    <property type="entry name" value="PRTase-like"/>
    <property type="match status" value="1"/>
</dbReference>
<keyword evidence="4" id="KW-1185">Reference proteome</keyword>
<dbReference type="AlphaFoldDB" id="A0A2K8U8J1"/>
<protein>
    <recommendedName>
        <fullName evidence="5">Phosphoribosyltransferase domain-containing protein</fullName>
    </recommendedName>
</protein>
<dbReference type="GO" id="GO:0019856">
    <property type="term" value="P:pyrimidine nucleobase biosynthetic process"/>
    <property type="evidence" value="ECO:0007669"/>
    <property type="project" value="TreeGrafter"/>
</dbReference>
<reference evidence="3 4" key="1">
    <citation type="submission" date="2017-03" db="EMBL/GenBank/DDBJ databases">
        <title>Complete genome sequence of Candidatus 'Thiodictyon syntrophicum' sp. nov. strain Cad16T, a photolithoautotroph purple sulfur bacterium isolated from an alpine meromictic lake.</title>
        <authorList>
            <person name="Luedin S.M."/>
            <person name="Pothier J.F."/>
            <person name="Danza F."/>
            <person name="Storelli N."/>
            <person name="Wittwer M."/>
            <person name="Tonolla M."/>
        </authorList>
    </citation>
    <scope>NUCLEOTIDE SEQUENCE [LARGE SCALE GENOMIC DNA]</scope>
    <source>
        <strain evidence="3 4">Cad16T</strain>
    </source>
</reference>
<evidence type="ECO:0000256" key="1">
    <source>
        <dbReference type="ARBA" id="ARBA00004725"/>
    </source>
</evidence>
<gene>
    <name evidence="3" type="ORF">THSYN_13725</name>
</gene>
<dbReference type="KEGG" id="tsy:THSYN_13725"/>
<evidence type="ECO:0000256" key="2">
    <source>
        <dbReference type="ARBA" id="ARBA00022975"/>
    </source>
</evidence>
<dbReference type="GO" id="GO:0004588">
    <property type="term" value="F:orotate phosphoribosyltransferase activity"/>
    <property type="evidence" value="ECO:0007669"/>
    <property type="project" value="TreeGrafter"/>
</dbReference>